<dbReference type="NCBIfam" id="TIGR00125">
    <property type="entry name" value="cyt_tran_rel"/>
    <property type="match status" value="1"/>
</dbReference>
<dbReference type="SUPFAM" id="SSF52374">
    <property type="entry name" value="Nucleotidylyl transferase"/>
    <property type="match status" value="2"/>
</dbReference>
<comment type="caution">
    <text evidence="2">The sequence shown here is derived from an EMBL/GenBank/DDBJ whole genome shotgun (WGS) entry which is preliminary data.</text>
</comment>
<organism evidence="2">
    <name type="scientific">marine sediment metagenome</name>
    <dbReference type="NCBI Taxonomy" id="412755"/>
    <lineage>
        <taxon>unclassified sequences</taxon>
        <taxon>metagenomes</taxon>
        <taxon>ecological metagenomes</taxon>
    </lineage>
</organism>
<name>X1DW18_9ZZZZ</name>
<gene>
    <name evidence="2" type="ORF">S01H4_63189</name>
</gene>
<dbReference type="InterPro" id="IPR014729">
    <property type="entry name" value="Rossmann-like_a/b/a_fold"/>
</dbReference>
<feature type="domain" description="Cytidyltransferase-like" evidence="1">
    <location>
        <begin position="5"/>
        <end position="31"/>
    </location>
</feature>
<proteinExistence type="predicted"/>
<dbReference type="InterPro" id="IPR004821">
    <property type="entry name" value="Cyt_trans-like"/>
</dbReference>
<evidence type="ECO:0000259" key="1">
    <source>
        <dbReference type="Pfam" id="PF01467"/>
    </source>
</evidence>
<dbReference type="GO" id="GO:0003824">
    <property type="term" value="F:catalytic activity"/>
    <property type="evidence" value="ECO:0007669"/>
    <property type="project" value="InterPro"/>
</dbReference>
<evidence type="ECO:0000313" key="2">
    <source>
        <dbReference type="EMBL" id="GAH12415.1"/>
    </source>
</evidence>
<reference evidence="2" key="1">
    <citation type="journal article" date="2014" name="Front. Microbiol.">
        <title>High frequency of phylogenetically diverse reductive dehalogenase-homologous genes in deep subseafloor sedimentary metagenomes.</title>
        <authorList>
            <person name="Kawai M."/>
            <person name="Futagami T."/>
            <person name="Toyoda A."/>
            <person name="Takaki Y."/>
            <person name="Nishi S."/>
            <person name="Hori S."/>
            <person name="Arai W."/>
            <person name="Tsubouchi T."/>
            <person name="Morono Y."/>
            <person name="Uchiyama I."/>
            <person name="Ito T."/>
            <person name="Fujiyama A."/>
            <person name="Inagaki F."/>
            <person name="Takami H."/>
        </authorList>
    </citation>
    <scope>NUCLEOTIDE SEQUENCE</scope>
    <source>
        <strain evidence="2">Expedition CK06-06</strain>
    </source>
</reference>
<sequence>MKIAVYPGSFDPITNGHLNIIERTIKIVSISGASLLFIKASCDSCSKSEMALIPLIIIFALFFLTKSVNKPENDITLTFSKSLVASFIISVLSCAENKVD</sequence>
<dbReference type="EMBL" id="BART01037929">
    <property type="protein sequence ID" value="GAH12415.1"/>
    <property type="molecule type" value="Genomic_DNA"/>
</dbReference>
<protein>
    <recommendedName>
        <fullName evidence="1">Cytidyltransferase-like domain-containing protein</fullName>
    </recommendedName>
</protein>
<feature type="non-terminal residue" evidence="2">
    <location>
        <position position="100"/>
    </location>
</feature>
<dbReference type="Gene3D" id="3.40.50.620">
    <property type="entry name" value="HUPs"/>
    <property type="match status" value="1"/>
</dbReference>
<dbReference type="AlphaFoldDB" id="X1DW18"/>
<accession>X1DW18</accession>
<dbReference type="Pfam" id="PF01467">
    <property type="entry name" value="CTP_transf_like"/>
    <property type="match status" value="1"/>
</dbReference>